<evidence type="ECO:0000313" key="11">
    <source>
        <dbReference type="Proteomes" id="UP000035680"/>
    </source>
</evidence>
<dbReference type="Pfam" id="PF09336">
    <property type="entry name" value="Vps4_C"/>
    <property type="match status" value="1"/>
</dbReference>
<keyword evidence="3 9" id="KW-0547">Nucleotide-binding</keyword>
<keyword evidence="6" id="KW-0413">Isomerase</keyword>
<evidence type="ECO:0000259" key="10">
    <source>
        <dbReference type="SMART" id="SM00382"/>
    </source>
</evidence>
<dbReference type="GO" id="GO:0008568">
    <property type="term" value="F:microtubule severing ATPase activity"/>
    <property type="evidence" value="ECO:0007669"/>
    <property type="project" value="UniProtKB-EC"/>
</dbReference>
<dbReference type="InterPro" id="IPR015415">
    <property type="entry name" value="Spast_Vps4_C"/>
</dbReference>
<keyword evidence="5" id="KW-0472">Membrane</keyword>
<evidence type="ECO:0000256" key="3">
    <source>
        <dbReference type="ARBA" id="ARBA00022741"/>
    </source>
</evidence>
<protein>
    <recommendedName>
        <fullName evidence="8">microtubule-severing ATPase</fullName>
        <ecNumber evidence="8">5.6.1.1</ecNumber>
    </recommendedName>
</protein>
<dbReference type="SUPFAM" id="SSF52540">
    <property type="entry name" value="P-loop containing nucleoside triphosphate hydrolases"/>
    <property type="match status" value="1"/>
</dbReference>
<dbReference type="EC" id="5.6.1.1" evidence="8"/>
<keyword evidence="2" id="KW-0493">Microtubule</keyword>
<accession>A0A0K0FJX5</accession>
<dbReference type="CDD" id="cd19509">
    <property type="entry name" value="RecA-like_VPS4-like"/>
    <property type="match status" value="1"/>
</dbReference>
<keyword evidence="4 9" id="KW-0067">ATP-binding</keyword>
<dbReference type="WBParaSite" id="SVE_0933800.1">
    <property type="protein sequence ID" value="SVE_0933800.1"/>
    <property type="gene ID" value="SVE_0933800"/>
</dbReference>
<dbReference type="SMART" id="SM00382">
    <property type="entry name" value="AAA"/>
    <property type="match status" value="1"/>
</dbReference>
<proteinExistence type="inferred from homology"/>
<dbReference type="GO" id="GO:0016887">
    <property type="term" value="F:ATP hydrolysis activity"/>
    <property type="evidence" value="ECO:0007669"/>
    <property type="project" value="InterPro"/>
</dbReference>
<dbReference type="GO" id="GO:0005524">
    <property type="term" value="F:ATP binding"/>
    <property type="evidence" value="ECO:0007669"/>
    <property type="project" value="UniProtKB-KW"/>
</dbReference>
<keyword evidence="11" id="KW-1185">Reference proteome</keyword>
<name>A0A0K0FJX5_STRVS</name>
<reference evidence="12" key="2">
    <citation type="submission" date="2015-08" db="UniProtKB">
        <authorList>
            <consortium name="WormBaseParasite"/>
        </authorList>
    </citation>
    <scope>IDENTIFICATION</scope>
</reference>
<reference evidence="11" key="1">
    <citation type="submission" date="2014-07" db="EMBL/GenBank/DDBJ databases">
        <authorList>
            <person name="Martin A.A"/>
            <person name="De Silva N."/>
        </authorList>
    </citation>
    <scope>NUCLEOTIDE SEQUENCE</scope>
</reference>
<dbReference type="PANTHER" id="PTHR23074:SF86">
    <property type="entry name" value="SPASTIN"/>
    <property type="match status" value="1"/>
</dbReference>
<dbReference type="FunFam" id="1.10.8.60:FF:000022">
    <property type="entry name" value="Fidgetin like 1"/>
    <property type="match status" value="1"/>
</dbReference>
<dbReference type="GO" id="GO:0005874">
    <property type="term" value="C:microtubule"/>
    <property type="evidence" value="ECO:0007669"/>
    <property type="project" value="UniProtKB-KW"/>
</dbReference>
<dbReference type="GO" id="GO:0008017">
    <property type="term" value="F:microtubule binding"/>
    <property type="evidence" value="ECO:0007669"/>
    <property type="project" value="UniProtKB-ARBA"/>
</dbReference>
<dbReference type="InterPro" id="IPR003593">
    <property type="entry name" value="AAA+_ATPase"/>
</dbReference>
<evidence type="ECO:0000256" key="1">
    <source>
        <dbReference type="ARBA" id="ARBA00006914"/>
    </source>
</evidence>
<sequence length="439" mass="49136">MALITKTVKTYPFYEKFKSDLSAARGTLSSALSIDEKYEDLEHKKEAVAMYELAIRQFRHCLSLNLAGRYPPSLKPEIESTKNTLANHISQTRNRITFLKKLINGEPSISSQQFSGSRDSLTDDKKSLLLKGVNKKFGEMLLETVVERTNVKFSDVAGNDYAKRALEEAVILPYLNPSLFTGLRNPTKGILLFGPPGNGKTMLAKAVANESKCIFFNISAGDLTSKWVGESEKIITTLFAMARNAKSAVIFIDEIDSILCERSNSDSEVGRRMKTQFLIQFDGCTTDKNDRVLVIAATNRPFELDEAVIRRFPKRIFIDLPDEDARMNFIKNTLEQNRASNGLSITDLRRVARATDMYTNADLIALCSEAAMVPLRSVSRDRITKITQSQLRPISLNDFNEALQVIRPSTNRDNLAKLVEFAKNCGQMSSRSVSAKAVY</sequence>
<feature type="domain" description="AAA+ ATPase" evidence="10">
    <location>
        <begin position="186"/>
        <end position="322"/>
    </location>
</feature>
<evidence type="ECO:0000256" key="2">
    <source>
        <dbReference type="ARBA" id="ARBA00022701"/>
    </source>
</evidence>
<dbReference type="InterPro" id="IPR003960">
    <property type="entry name" value="ATPase_AAA_CS"/>
</dbReference>
<organism evidence="11 12">
    <name type="scientific">Strongyloides venezuelensis</name>
    <name type="common">Threadworm</name>
    <dbReference type="NCBI Taxonomy" id="75913"/>
    <lineage>
        <taxon>Eukaryota</taxon>
        <taxon>Metazoa</taxon>
        <taxon>Ecdysozoa</taxon>
        <taxon>Nematoda</taxon>
        <taxon>Chromadorea</taxon>
        <taxon>Rhabditida</taxon>
        <taxon>Tylenchina</taxon>
        <taxon>Panagrolaimomorpha</taxon>
        <taxon>Strongyloidoidea</taxon>
        <taxon>Strongyloididae</taxon>
        <taxon>Strongyloides</taxon>
    </lineage>
</organism>
<evidence type="ECO:0000256" key="7">
    <source>
        <dbReference type="ARBA" id="ARBA00036378"/>
    </source>
</evidence>
<evidence type="ECO:0000256" key="6">
    <source>
        <dbReference type="ARBA" id="ARBA00023235"/>
    </source>
</evidence>
<dbReference type="Pfam" id="PF00004">
    <property type="entry name" value="AAA"/>
    <property type="match status" value="1"/>
</dbReference>
<evidence type="ECO:0000256" key="4">
    <source>
        <dbReference type="ARBA" id="ARBA00022840"/>
    </source>
</evidence>
<evidence type="ECO:0000256" key="8">
    <source>
        <dbReference type="ARBA" id="ARBA00038871"/>
    </source>
</evidence>
<dbReference type="Gene3D" id="1.20.58.80">
    <property type="entry name" value="Phosphotransferase system, lactose/cellobiose-type IIA subunit"/>
    <property type="match status" value="1"/>
</dbReference>
<dbReference type="Gene3D" id="3.40.50.300">
    <property type="entry name" value="P-loop containing nucleotide triphosphate hydrolases"/>
    <property type="match status" value="1"/>
</dbReference>
<dbReference type="Proteomes" id="UP000035680">
    <property type="component" value="Unassembled WGS sequence"/>
</dbReference>
<evidence type="ECO:0000313" key="12">
    <source>
        <dbReference type="WBParaSite" id="SVE_0933800.1"/>
    </source>
</evidence>
<dbReference type="PANTHER" id="PTHR23074">
    <property type="entry name" value="AAA DOMAIN-CONTAINING"/>
    <property type="match status" value="1"/>
</dbReference>
<dbReference type="InterPro" id="IPR041569">
    <property type="entry name" value="AAA_lid_3"/>
</dbReference>
<dbReference type="Pfam" id="PF17862">
    <property type="entry name" value="AAA_lid_3"/>
    <property type="match status" value="1"/>
</dbReference>
<evidence type="ECO:0000256" key="5">
    <source>
        <dbReference type="ARBA" id="ARBA00023136"/>
    </source>
</evidence>
<dbReference type="InterPro" id="IPR050304">
    <property type="entry name" value="MT-severing_AAA_ATPase"/>
</dbReference>
<dbReference type="PROSITE" id="PS00674">
    <property type="entry name" value="AAA"/>
    <property type="match status" value="1"/>
</dbReference>
<dbReference type="Gene3D" id="1.10.8.60">
    <property type="match status" value="1"/>
</dbReference>
<evidence type="ECO:0000256" key="9">
    <source>
        <dbReference type="RuleBase" id="RU003651"/>
    </source>
</evidence>
<comment type="catalytic activity">
    <reaction evidence="7">
        <text>n ATP + n H2O + a microtubule = n ADP + n phosphate + (n+1) alpha/beta tubulin heterodimers.</text>
        <dbReference type="EC" id="5.6.1.1"/>
    </reaction>
</comment>
<dbReference type="InterPro" id="IPR003959">
    <property type="entry name" value="ATPase_AAA_core"/>
</dbReference>
<dbReference type="AlphaFoldDB" id="A0A0K0FJX5"/>
<dbReference type="InterPro" id="IPR027417">
    <property type="entry name" value="P-loop_NTPase"/>
</dbReference>
<dbReference type="FunFam" id="3.40.50.300:FF:000093">
    <property type="entry name" value="Fidgetin-like 1"/>
    <property type="match status" value="1"/>
</dbReference>
<dbReference type="STRING" id="75913.A0A0K0FJX5"/>
<comment type="similarity">
    <text evidence="1 9">Belongs to the AAA ATPase family.</text>
</comment>